<keyword evidence="5 10" id="KW-1278">Translocase</keyword>
<evidence type="ECO:0000256" key="7">
    <source>
        <dbReference type="ARBA" id="ARBA00023004"/>
    </source>
</evidence>
<dbReference type="SUPFAM" id="SSF54862">
    <property type="entry name" value="4Fe-4S ferredoxins"/>
    <property type="match status" value="1"/>
</dbReference>
<keyword evidence="8 10" id="KW-0411">Iron-sulfur</keyword>
<evidence type="ECO:0000256" key="6">
    <source>
        <dbReference type="ARBA" id="ARBA00022982"/>
    </source>
</evidence>
<dbReference type="InterPro" id="IPR010207">
    <property type="entry name" value="Elect_transpt_cplx_RnfB/RsxB"/>
</dbReference>
<feature type="binding site" evidence="10">
    <location>
        <position position="173"/>
    </location>
    <ligand>
        <name>[4Fe-4S] cluster</name>
        <dbReference type="ChEBI" id="CHEBI:49883"/>
        <label>3</label>
    </ligand>
</feature>
<feature type="binding site" evidence="10">
    <location>
        <position position="144"/>
    </location>
    <ligand>
        <name>[4Fe-4S] cluster</name>
        <dbReference type="ChEBI" id="CHEBI:49883"/>
        <label>2</label>
    </ligand>
</feature>
<proteinExistence type="inferred from homology"/>
<dbReference type="Pfam" id="PF04060">
    <property type="entry name" value="FeS"/>
    <property type="match status" value="1"/>
</dbReference>
<evidence type="ECO:0000256" key="11">
    <source>
        <dbReference type="SAM" id="Phobius"/>
    </source>
</evidence>
<dbReference type="GO" id="GO:0051539">
    <property type="term" value="F:4 iron, 4 sulfur cluster binding"/>
    <property type="evidence" value="ECO:0007669"/>
    <property type="project" value="UniProtKB-UniRule"/>
</dbReference>
<evidence type="ECO:0000256" key="10">
    <source>
        <dbReference type="HAMAP-Rule" id="MF_00463"/>
    </source>
</evidence>
<comment type="subcellular location">
    <subcellularLocation>
        <location evidence="10">Cell membrane</location>
    </subcellularLocation>
</comment>
<protein>
    <recommendedName>
        <fullName evidence="10">Ion-translocating oxidoreductase complex subunit B</fullName>
        <ecNumber evidence="10">7.-.-.-</ecNumber>
    </recommendedName>
    <alternativeName>
        <fullName evidence="10">Rnf electron transport complex subunit B</fullName>
    </alternativeName>
</protein>
<evidence type="ECO:0000256" key="5">
    <source>
        <dbReference type="ARBA" id="ARBA00022967"/>
    </source>
</evidence>
<dbReference type="PANTHER" id="PTHR43560:SF1">
    <property type="entry name" value="ION-TRANSLOCATING OXIDOREDUCTASE COMPLEX SUBUNIT B"/>
    <property type="match status" value="1"/>
</dbReference>
<dbReference type="PROSITE" id="PS51656">
    <property type="entry name" value="4FE4S"/>
    <property type="match status" value="1"/>
</dbReference>
<keyword evidence="15" id="KW-1185">Reference proteome</keyword>
<gene>
    <name evidence="10" type="primary">rnfB</name>
    <name evidence="14" type="ORF">BRYFOR_05345</name>
</gene>
<dbReference type="CDD" id="cd10549">
    <property type="entry name" value="MtMvhB_like"/>
    <property type="match status" value="1"/>
</dbReference>
<keyword evidence="9 10" id="KW-0472">Membrane</keyword>
<dbReference type="OrthoDB" id="9789936at2"/>
<dbReference type="GO" id="GO:0046872">
    <property type="term" value="F:metal ion binding"/>
    <property type="evidence" value="ECO:0007669"/>
    <property type="project" value="UniProtKB-KW"/>
</dbReference>
<dbReference type="GO" id="GO:0009055">
    <property type="term" value="F:electron transfer activity"/>
    <property type="evidence" value="ECO:0007669"/>
    <property type="project" value="InterPro"/>
</dbReference>
<dbReference type="EMBL" id="ACCL02000002">
    <property type="protein sequence ID" value="EET62312.1"/>
    <property type="molecule type" value="Genomic_DNA"/>
</dbReference>
<accession>C6L9Q5</accession>
<comment type="function">
    <text evidence="10">Part of a membrane-bound complex that couples electron transfer with translocation of ions across the membrane.</text>
</comment>
<feature type="binding site" evidence="10">
    <location>
        <position position="154"/>
    </location>
    <ligand>
        <name>[4Fe-4S] cluster</name>
        <dbReference type="ChEBI" id="CHEBI:49883"/>
        <label>3</label>
    </ligand>
</feature>
<keyword evidence="3 10" id="KW-0479">Metal-binding</keyword>
<dbReference type="RefSeq" id="WP_006860147.1">
    <property type="nucleotide sequence ID" value="NZ_ACCL02000002.1"/>
</dbReference>
<evidence type="ECO:0000256" key="3">
    <source>
        <dbReference type="ARBA" id="ARBA00022723"/>
    </source>
</evidence>
<keyword evidence="1 10" id="KW-0813">Transport</keyword>
<feature type="domain" description="4Fe-4S ferredoxin-type" evidence="12">
    <location>
        <begin position="238"/>
        <end position="266"/>
    </location>
</feature>
<evidence type="ECO:0000256" key="4">
    <source>
        <dbReference type="ARBA" id="ARBA00022737"/>
    </source>
</evidence>
<dbReference type="eggNOG" id="COG1148">
    <property type="taxonomic scope" value="Bacteria"/>
</dbReference>
<organism evidence="14 15">
    <name type="scientific">Marvinbryantia formatexigens DSM 14469</name>
    <dbReference type="NCBI Taxonomy" id="478749"/>
    <lineage>
        <taxon>Bacteria</taxon>
        <taxon>Bacillati</taxon>
        <taxon>Bacillota</taxon>
        <taxon>Clostridia</taxon>
        <taxon>Lachnospirales</taxon>
        <taxon>Lachnospiraceae</taxon>
        <taxon>Marvinbryantia</taxon>
    </lineage>
</organism>
<feature type="transmembrane region" description="Helical" evidence="11">
    <location>
        <begin position="6"/>
        <end position="25"/>
    </location>
</feature>
<reference evidence="14" key="1">
    <citation type="submission" date="2009-07" db="EMBL/GenBank/DDBJ databases">
        <authorList>
            <person name="Weinstock G."/>
            <person name="Sodergren E."/>
            <person name="Clifton S."/>
            <person name="Fulton L."/>
            <person name="Fulton B."/>
            <person name="Courtney L."/>
            <person name="Fronick C."/>
            <person name="Harrison M."/>
            <person name="Strong C."/>
            <person name="Farmer C."/>
            <person name="Delahaunty K."/>
            <person name="Markovic C."/>
            <person name="Hall O."/>
            <person name="Minx P."/>
            <person name="Tomlinson C."/>
            <person name="Mitreva M."/>
            <person name="Nelson J."/>
            <person name="Hou S."/>
            <person name="Wollam A."/>
            <person name="Pepin K.H."/>
            <person name="Johnson M."/>
            <person name="Bhonagiri V."/>
            <person name="Nash W.E."/>
            <person name="Warren W."/>
            <person name="Chinwalla A."/>
            <person name="Mardis E.R."/>
            <person name="Wilson R.K."/>
        </authorList>
    </citation>
    <scope>NUCLEOTIDE SEQUENCE [LARGE SCALE GENOMIC DNA]</scope>
    <source>
        <strain evidence="14">DSM 14469</strain>
    </source>
</reference>
<keyword evidence="2 10" id="KW-0004">4Fe-4S</keyword>
<dbReference type="GO" id="GO:0022900">
    <property type="term" value="P:electron transport chain"/>
    <property type="evidence" value="ECO:0007669"/>
    <property type="project" value="UniProtKB-UniRule"/>
</dbReference>
<comment type="similarity">
    <text evidence="10">Belongs to the 4Fe4S bacterial-type ferredoxin family. RnfB subfamily.</text>
</comment>
<evidence type="ECO:0000313" key="14">
    <source>
        <dbReference type="EMBL" id="EET62312.1"/>
    </source>
</evidence>
<feature type="domain" description="4Fe-4S ferredoxin-type" evidence="12">
    <location>
        <begin position="164"/>
        <end position="193"/>
    </location>
</feature>
<dbReference type="InterPro" id="IPR007202">
    <property type="entry name" value="4Fe-4S_dom"/>
</dbReference>
<feature type="binding site" evidence="10">
    <location>
        <position position="179"/>
    </location>
    <ligand>
        <name>[4Fe-4S] cluster</name>
        <dbReference type="ChEBI" id="CHEBI:49883"/>
        <label>3</label>
    </ligand>
</feature>
<evidence type="ECO:0000256" key="9">
    <source>
        <dbReference type="ARBA" id="ARBA00023136"/>
    </source>
</evidence>
<dbReference type="InterPro" id="IPR050395">
    <property type="entry name" value="4Fe4S_Ferredoxin_RnfB"/>
</dbReference>
<name>C6L9Q5_9FIRM</name>
<dbReference type="PANTHER" id="PTHR43560">
    <property type="entry name" value="ION-TRANSLOCATING OXIDOREDUCTASE COMPLEX SUBUNIT B"/>
    <property type="match status" value="1"/>
</dbReference>
<feature type="domain" description="4Fe-4S ferredoxin-type" evidence="12">
    <location>
        <begin position="207"/>
        <end position="237"/>
    </location>
</feature>
<feature type="binding site" evidence="10">
    <location>
        <position position="54"/>
    </location>
    <ligand>
        <name>[4Fe-4S] cluster</name>
        <dbReference type="ChEBI" id="CHEBI:49883"/>
        <label>1</label>
    </ligand>
</feature>
<keyword evidence="10" id="KW-1003">Cell membrane</keyword>
<dbReference type="HAMAP" id="MF_00463">
    <property type="entry name" value="RsxB_RnfB"/>
    <property type="match status" value="1"/>
</dbReference>
<keyword evidence="11" id="KW-1133">Transmembrane helix</keyword>
<feature type="binding site" evidence="10">
    <location>
        <position position="59"/>
    </location>
    <ligand>
        <name>[4Fe-4S] cluster</name>
        <dbReference type="ChEBI" id="CHEBI:49883"/>
        <label>1</label>
    </ligand>
</feature>
<evidence type="ECO:0000259" key="12">
    <source>
        <dbReference type="PROSITE" id="PS51379"/>
    </source>
</evidence>
<dbReference type="EC" id="7.-.-.-" evidence="10"/>
<dbReference type="AlphaFoldDB" id="C6L9Q5"/>
<dbReference type="Gene3D" id="3.30.70.20">
    <property type="match status" value="2"/>
</dbReference>
<feature type="binding site" evidence="10">
    <location>
        <position position="76"/>
    </location>
    <ligand>
        <name>[4Fe-4S] cluster</name>
        <dbReference type="ChEBI" id="CHEBI:49883"/>
        <label>1</label>
    </ligand>
</feature>
<evidence type="ECO:0000256" key="2">
    <source>
        <dbReference type="ARBA" id="ARBA00022485"/>
    </source>
</evidence>
<feature type="binding site" evidence="10">
    <location>
        <position position="176"/>
    </location>
    <ligand>
        <name>[4Fe-4S] cluster</name>
        <dbReference type="ChEBI" id="CHEBI:49883"/>
        <label>3</label>
    </ligand>
</feature>
<comment type="cofactor">
    <cofactor evidence="10">
        <name>[4Fe-4S] cluster</name>
        <dbReference type="ChEBI" id="CHEBI:49883"/>
    </cofactor>
    <text evidence="10">Binds 3 [4Fe-4S] clusters.</text>
</comment>
<dbReference type="Gene3D" id="1.10.15.40">
    <property type="entry name" value="Electron transport complex subunit B, putative Fe-S cluster"/>
    <property type="match status" value="1"/>
</dbReference>
<keyword evidence="4 10" id="KW-0677">Repeat</keyword>
<comment type="subunit">
    <text evidence="10">The complex is composed of six subunits: RnfA, RnfB, RnfC, RnfD, RnfE and RnfG.</text>
</comment>
<dbReference type="eggNOG" id="COG2878">
    <property type="taxonomic scope" value="Bacteria"/>
</dbReference>
<evidence type="ECO:0000313" key="15">
    <source>
        <dbReference type="Proteomes" id="UP000005561"/>
    </source>
</evidence>
<comment type="caution">
    <text evidence="10">Lacks conserved residue(s) required for the propagation of feature annotation.</text>
</comment>
<evidence type="ECO:0000256" key="1">
    <source>
        <dbReference type="ARBA" id="ARBA00022448"/>
    </source>
</evidence>
<keyword evidence="11" id="KW-0812">Transmembrane</keyword>
<evidence type="ECO:0000256" key="8">
    <source>
        <dbReference type="ARBA" id="ARBA00023014"/>
    </source>
</evidence>
<evidence type="ECO:0000259" key="13">
    <source>
        <dbReference type="PROSITE" id="PS51656"/>
    </source>
</evidence>
<feature type="binding site" evidence="10">
    <location>
        <position position="140"/>
    </location>
    <ligand>
        <name>[4Fe-4S] cluster</name>
        <dbReference type="ChEBI" id="CHEBI:49883"/>
        <label>2</label>
    </ligand>
</feature>
<dbReference type="STRING" id="168384.SAMN05660368_03615"/>
<keyword evidence="7 10" id="KW-0408">Iron</keyword>
<keyword evidence="6 10" id="KW-0249">Electron transport</keyword>
<dbReference type="InterPro" id="IPR017896">
    <property type="entry name" value="4Fe4S_Fe-S-bd"/>
</dbReference>
<feature type="binding site" evidence="10">
    <location>
        <position position="183"/>
    </location>
    <ligand>
        <name>[4Fe-4S] cluster</name>
        <dbReference type="ChEBI" id="CHEBI:49883"/>
        <label>2</label>
    </ligand>
</feature>
<dbReference type="Pfam" id="PF12838">
    <property type="entry name" value="Fer4_7"/>
    <property type="match status" value="1"/>
</dbReference>
<dbReference type="PROSITE" id="PS00198">
    <property type="entry name" value="4FE4S_FER_1"/>
    <property type="match status" value="2"/>
</dbReference>
<dbReference type="Proteomes" id="UP000005561">
    <property type="component" value="Unassembled WGS sequence"/>
</dbReference>
<feature type="domain" description="4Fe-4S" evidence="13">
    <location>
        <begin position="34"/>
        <end position="93"/>
    </location>
</feature>
<feature type="region of interest" description="Hydrophobic" evidence="10">
    <location>
        <begin position="1"/>
        <end position="28"/>
    </location>
</feature>
<sequence length="266" mass="27070">MSITAILLTALVVGAVGIIVGLLLVTAGEKFKVEVDEKEVAIRAELPGNNCGGCGFPGCDGLAAAIAKGEAPANGCPVGGAPVAAKISALLGEEASDVKRKVAFVRCSGDCDTALEKCNYVGIKDCRAAAVVPGRGAKHCVKGCKGFGSCVSVCKFDAIHVVNGIAVVDSSKCMGCGKCAATCPNGLIVMIPEDAQYVVRCNSQDKGKAVKEACSAGCIGCTLCTKQCEFGAITMNGNVAVIDQEKCQACGKCAEKCPSKIIRKRA</sequence>
<feature type="binding site" evidence="10">
    <location>
        <position position="51"/>
    </location>
    <ligand>
        <name>[4Fe-4S] cluster</name>
        <dbReference type="ChEBI" id="CHEBI:49883"/>
        <label>1</label>
    </ligand>
</feature>
<dbReference type="InterPro" id="IPR017900">
    <property type="entry name" value="4Fe4S_Fe_S_CS"/>
</dbReference>
<dbReference type="Pfam" id="PF00037">
    <property type="entry name" value="Fer4"/>
    <property type="match status" value="1"/>
</dbReference>
<dbReference type="PROSITE" id="PS51379">
    <property type="entry name" value="4FE4S_FER_2"/>
    <property type="match status" value="3"/>
</dbReference>
<comment type="caution">
    <text evidence="14">The sequence shown here is derived from an EMBL/GenBank/DDBJ whole genome shotgun (WGS) entry which is preliminary data.</text>
</comment>
<dbReference type="GO" id="GO:0005886">
    <property type="term" value="C:plasma membrane"/>
    <property type="evidence" value="ECO:0007669"/>
    <property type="project" value="UniProtKB-SubCell"/>
</dbReference>
<feature type="binding site" evidence="10">
    <location>
        <position position="150"/>
    </location>
    <ligand>
        <name>[4Fe-4S] cluster</name>
        <dbReference type="ChEBI" id="CHEBI:49883"/>
        <label>2</label>
    </ligand>
</feature>